<keyword evidence="8" id="KW-0408">Iron</keyword>
<evidence type="ECO:0000256" key="2">
    <source>
        <dbReference type="ARBA" id="ARBA00005065"/>
    </source>
</evidence>
<reference evidence="11 12" key="1">
    <citation type="journal article" date="2008" name="J. Bacteriol.">
        <title>'Candidatus Cloacamonas acidaminovorans': genome sequence reconstruction provides a first glimpse of a new bacterial division.</title>
        <authorList>
            <person name="Pelletier E."/>
            <person name="Kreimeyer A."/>
            <person name="Bocs S."/>
            <person name="Rouy Z."/>
            <person name="Gyapay G."/>
            <person name="Chouari R."/>
            <person name="Riviere D."/>
            <person name="Ganesan A."/>
            <person name="Daegelen P."/>
            <person name="Sghir A."/>
            <person name="Cohen G.N."/>
            <person name="Medigue C."/>
            <person name="Weissenbach J."/>
            <person name="Le Paslier D."/>
        </authorList>
    </citation>
    <scope>NUCLEOTIDE SEQUENCE [LARGE SCALE GENOMIC DNA]</scope>
    <source>
        <strain evidence="12">Evry</strain>
    </source>
</reference>
<comment type="pathway">
    <text evidence="2">Cofactor biosynthesis; NAD(+) biosynthesis; quinolinate from iminoaspartate: step 1/1.</text>
</comment>
<keyword evidence="12" id="KW-1185">Reference proteome</keyword>
<dbReference type="RefSeq" id="WP_015424094.1">
    <property type="nucleotide sequence ID" value="NC_020449.1"/>
</dbReference>
<dbReference type="GO" id="GO:0034628">
    <property type="term" value="P:'de novo' NAD+ biosynthetic process from L-aspartate"/>
    <property type="evidence" value="ECO:0007669"/>
    <property type="project" value="TreeGrafter"/>
</dbReference>
<dbReference type="KEGG" id="caci:CLOAM0328"/>
<dbReference type="EC" id="2.5.1.72" evidence="3 10"/>
<dbReference type="NCBIfam" id="NF006878">
    <property type="entry name" value="PRK09375.1-2"/>
    <property type="match status" value="1"/>
</dbReference>
<evidence type="ECO:0000256" key="8">
    <source>
        <dbReference type="ARBA" id="ARBA00023004"/>
    </source>
</evidence>
<dbReference type="AlphaFoldDB" id="B0VEZ8"/>
<keyword evidence="5" id="KW-0662">Pyridine nucleotide biosynthesis</keyword>
<comment type="cofactor">
    <cofactor evidence="1">
        <name>[4Fe-4S] cluster</name>
        <dbReference type="ChEBI" id="CHEBI:49883"/>
    </cofactor>
</comment>
<evidence type="ECO:0000313" key="11">
    <source>
        <dbReference type="EMBL" id="CAO80233.1"/>
    </source>
</evidence>
<dbReference type="Pfam" id="PF02445">
    <property type="entry name" value="NadA"/>
    <property type="match status" value="1"/>
</dbReference>
<dbReference type="Gene3D" id="3.40.50.10800">
    <property type="entry name" value="NadA-like"/>
    <property type="match status" value="3"/>
</dbReference>
<evidence type="ECO:0000256" key="5">
    <source>
        <dbReference type="ARBA" id="ARBA00022642"/>
    </source>
</evidence>
<evidence type="ECO:0000313" key="12">
    <source>
        <dbReference type="Proteomes" id="UP000002019"/>
    </source>
</evidence>
<dbReference type="GO" id="GO:0008168">
    <property type="term" value="F:methyltransferase activity"/>
    <property type="evidence" value="ECO:0007669"/>
    <property type="project" value="UniProtKB-KW"/>
</dbReference>
<keyword evidence="11" id="KW-0489">Methyltransferase</keyword>
<dbReference type="eggNOG" id="COG0379">
    <property type="taxonomic scope" value="Bacteria"/>
</dbReference>
<dbReference type="InterPro" id="IPR036094">
    <property type="entry name" value="NadA_sf"/>
</dbReference>
<dbReference type="PANTHER" id="PTHR30573">
    <property type="entry name" value="QUINOLINATE SYNTHETASE A"/>
    <property type="match status" value="1"/>
</dbReference>
<keyword evidence="6 11" id="KW-0808">Transferase</keyword>
<dbReference type="EMBL" id="CU466930">
    <property type="protein sequence ID" value="CAO80233.1"/>
    <property type="molecule type" value="Genomic_DNA"/>
</dbReference>
<dbReference type="GO" id="GO:0008987">
    <property type="term" value="F:quinolinate synthetase A activity"/>
    <property type="evidence" value="ECO:0007669"/>
    <property type="project" value="UniProtKB-UniRule"/>
</dbReference>
<dbReference type="OrthoDB" id="9801204at2"/>
<dbReference type="InterPro" id="IPR003473">
    <property type="entry name" value="NadA"/>
</dbReference>
<dbReference type="GO" id="GO:0051539">
    <property type="term" value="F:4 iron, 4 sulfur cluster binding"/>
    <property type="evidence" value="ECO:0007669"/>
    <property type="project" value="UniProtKB-KW"/>
</dbReference>
<dbReference type="PANTHER" id="PTHR30573:SF0">
    <property type="entry name" value="QUINOLINATE SYNTHASE, CHLOROPLASTIC"/>
    <property type="match status" value="1"/>
</dbReference>
<sequence length="303" mass="33907">MKNNELIQEIKHLKKEKNALILAHNYQIVEIQDLADYRGDSLQLSILAKEVKAPLIVFCGVKFMAETAAILNPESTILLPAIDAGCPMADMISLSQLKAFKQNYPGSPVVCYVNSSVEVKAESDVCCTSSNAVKILKSFSDEKPILFVPDRNLGSWAGKQSGKKVITWDGYCLVHQYGFSEEDVLTLKNEYPDYKLLVHPECSPQIIKYADLVISTGGMVDWVKNNDKAIIATEIGLTEYLQHIYPEKSLIPLSPKAICKNMKKTTLENVYNALKYNQYVISVEPNTAQKARKAIDRMLELSR</sequence>
<keyword evidence="4" id="KW-0004">4Fe-4S</keyword>
<keyword evidence="9" id="KW-0411">Iron-sulfur</keyword>
<dbReference type="GO" id="GO:0032259">
    <property type="term" value="P:methylation"/>
    <property type="evidence" value="ECO:0007669"/>
    <property type="project" value="UniProtKB-KW"/>
</dbReference>
<dbReference type="NCBIfam" id="TIGR00550">
    <property type="entry name" value="nadA"/>
    <property type="match status" value="1"/>
</dbReference>
<evidence type="ECO:0000256" key="3">
    <source>
        <dbReference type="ARBA" id="ARBA00012669"/>
    </source>
</evidence>
<evidence type="ECO:0000256" key="10">
    <source>
        <dbReference type="NCBIfam" id="TIGR00550"/>
    </source>
</evidence>
<dbReference type="HOGENOM" id="CLU_047382_0_0_0"/>
<evidence type="ECO:0000256" key="1">
    <source>
        <dbReference type="ARBA" id="ARBA00001966"/>
    </source>
</evidence>
<evidence type="ECO:0000256" key="6">
    <source>
        <dbReference type="ARBA" id="ARBA00022679"/>
    </source>
</evidence>
<evidence type="ECO:0000256" key="4">
    <source>
        <dbReference type="ARBA" id="ARBA00022485"/>
    </source>
</evidence>
<gene>
    <name evidence="11" type="primary">nadA</name>
    <name evidence="11" type="ordered locus">CLOAM0328</name>
</gene>
<name>B0VEZ8_CLOAI</name>
<organism evidence="11 12">
    <name type="scientific">Cloacimonas acidaminovorans (strain Evry)</name>
    <dbReference type="NCBI Taxonomy" id="459349"/>
    <lineage>
        <taxon>Bacteria</taxon>
        <taxon>Pseudomonadati</taxon>
        <taxon>Candidatus Cloacimonadota</taxon>
        <taxon>Candidatus Cloacimonadia</taxon>
        <taxon>Candidatus Cloacimonadales</taxon>
        <taxon>Candidatus Cloacimonadaceae</taxon>
        <taxon>Candidatus Cloacimonas</taxon>
    </lineage>
</organism>
<evidence type="ECO:0000256" key="7">
    <source>
        <dbReference type="ARBA" id="ARBA00022723"/>
    </source>
</evidence>
<evidence type="ECO:0000256" key="9">
    <source>
        <dbReference type="ARBA" id="ARBA00023014"/>
    </source>
</evidence>
<proteinExistence type="predicted"/>
<dbReference type="SUPFAM" id="SSF142754">
    <property type="entry name" value="NadA-like"/>
    <property type="match status" value="1"/>
</dbReference>
<dbReference type="UniPathway" id="UPA00253">
    <property type="reaction ID" value="UER00327"/>
</dbReference>
<dbReference type="Proteomes" id="UP000002019">
    <property type="component" value="Chromosome"/>
</dbReference>
<dbReference type="GO" id="GO:0046872">
    <property type="term" value="F:metal ion binding"/>
    <property type="evidence" value="ECO:0007669"/>
    <property type="project" value="UniProtKB-KW"/>
</dbReference>
<protein>
    <recommendedName>
        <fullName evidence="3 10">Quinolinate synthase</fullName>
        <ecNumber evidence="3 10">2.5.1.72</ecNumber>
    </recommendedName>
</protein>
<dbReference type="STRING" id="459349.CLOAM0328"/>
<accession>B0VEZ8</accession>
<keyword evidence="7" id="KW-0479">Metal-binding</keyword>